<feature type="domain" description="NlpC/P60" evidence="6">
    <location>
        <begin position="191"/>
        <end position="317"/>
    </location>
</feature>
<dbReference type="CDD" id="cd13399">
    <property type="entry name" value="Slt35-like"/>
    <property type="match status" value="1"/>
</dbReference>
<keyword evidence="3" id="KW-0378">Hydrolase</keyword>
<evidence type="ECO:0000313" key="8">
    <source>
        <dbReference type="Proteomes" id="UP000273001"/>
    </source>
</evidence>
<dbReference type="PROSITE" id="PS51935">
    <property type="entry name" value="NLPC_P60"/>
    <property type="match status" value="1"/>
</dbReference>
<dbReference type="Gene3D" id="1.10.530.10">
    <property type="match status" value="1"/>
</dbReference>
<dbReference type="RefSeq" id="WP_120203609.1">
    <property type="nucleotide sequence ID" value="NZ_CP032514.1"/>
</dbReference>
<keyword evidence="4" id="KW-0788">Thiol protease</keyword>
<gene>
    <name evidence="7" type="ORF">D5R93_02325</name>
</gene>
<evidence type="ECO:0000256" key="2">
    <source>
        <dbReference type="ARBA" id="ARBA00022670"/>
    </source>
</evidence>
<dbReference type="PANTHER" id="PTHR47359">
    <property type="entry name" value="PEPTIDOGLYCAN DL-ENDOPEPTIDASE CWLO"/>
    <property type="match status" value="1"/>
</dbReference>
<dbReference type="InterPro" id="IPR051794">
    <property type="entry name" value="PG_Endopeptidase_C40"/>
</dbReference>
<organism evidence="7 8">
    <name type="scientific">Actinomyces lilanjuaniae</name>
    <dbReference type="NCBI Taxonomy" id="2321394"/>
    <lineage>
        <taxon>Bacteria</taxon>
        <taxon>Bacillati</taxon>
        <taxon>Actinomycetota</taxon>
        <taxon>Actinomycetes</taxon>
        <taxon>Actinomycetales</taxon>
        <taxon>Actinomycetaceae</taxon>
        <taxon>Actinomyces</taxon>
    </lineage>
</organism>
<dbReference type="Pfam" id="PF00877">
    <property type="entry name" value="NLPC_P60"/>
    <property type="match status" value="1"/>
</dbReference>
<protein>
    <submittedName>
        <fullName evidence="7">Peptidase P60</fullName>
    </submittedName>
</protein>
<accession>A0ABN5PMG4</accession>
<dbReference type="Pfam" id="PF01464">
    <property type="entry name" value="SLT"/>
    <property type="match status" value="1"/>
</dbReference>
<dbReference type="InterPro" id="IPR000064">
    <property type="entry name" value="NLP_P60_dom"/>
</dbReference>
<dbReference type="PANTHER" id="PTHR47359:SF3">
    <property type="entry name" value="NLP_P60 DOMAIN-CONTAINING PROTEIN-RELATED"/>
    <property type="match status" value="1"/>
</dbReference>
<evidence type="ECO:0000256" key="1">
    <source>
        <dbReference type="ARBA" id="ARBA00007074"/>
    </source>
</evidence>
<feature type="signal peptide" evidence="5">
    <location>
        <begin position="1"/>
        <end position="28"/>
    </location>
</feature>
<feature type="chain" id="PRO_5045783407" evidence="5">
    <location>
        <begin position="29"/>
        <end position="317"/>
    </location>
</feature>
<dbReference type="SUPFAM" id="SSF53955">
    <property type="entry name" value="Lysozyme-like"/>
    <property type="match status" value="1"/>
</dbReference>
<sequence>MRTLAAGTAALLLVLAWALLATTSPAPAEGGAVLASDKVPEAYRDLVNQAGTTCEGITPGIIAAQVSQESGWDPDAASPAGAQGISQFMPATWATSGGDHNGDGTADVWDPADAIPSQAAYMCALLAAVDAATADGTLPDGSDRVALALAAYNAGLGAVLDHGGIPPYPETQHYVEVIQASAADYETTTGSGAADGDIDAAISWARSIADDDTNTYVWGGEGPTGWDCSGLTRAFMARLGVSVEHKADAQARDPQGTTIDSLEQARPGDLLFWGDSGYYHHVAIYTGAGQMISADSEATGINDEPIWGTVTLIRRLT</sequence>
<evidence type="ECO:0000256" key="3">
    <source>
        <dbReference type="ARBA" id="ARBA00022801"/>
    </source>
</evidence>
<proteinExistence type="inferred from homology"/>
<dbReference type="SUPFAM" id="SSF54001">
    <property type="entry name" value="Cysteine proteinases"/>
    <property type="match status" value="1"/>
</dbReference>
<dbReference type="Gene3D" id="3.90.1720.10">
    <property type="entry name" value="endopeptidase domain like (from Nostoc punctiforme)"/>
    <property type="match status" value="1"/>
</dbReference>
<keyword evidence="2" id="KW-0645">Protease</keyword>
<evidence type="ECO:0000256" key="5">
    <source>
        <dbReference type="SAM" id="SignalP"/>
    </source>
</evidence>
<keyword evidence="8" id="KW-1185">Reference proteome</keyword>
<keyword evidence="5" id="KW-0732">Signal</keyword>
<dbReference type="InterPro" id="IPR023346">
    <property type="entry name" value="Lysozyme-like_dom_sf"/>
</dbReference>
<name>A0ABN5PMG4_9ACTO</name>
<dbReference type="EMBL" id="CP032514">
    <property type="protein sequence ID" value="AYD89184.1"/>
    <property type="molecule type" value="Genomic_DNA"/>
</dbReference>
<evidence type="ECO:0000259" key="6">
    <source>
        <dbReference type="PROSITE" id="PS51935"/>
    </source>
</evidence>
<dbReference type="InterPro" id="IPR038765">
    <property type="entry name" value="Papain-like_cys_pep_sf"/>
</dbReference>
<dbReference type="InterPro" id="IPR008258">
    <property type="entry name" value="Transglycosylase_SLT_dom_1"/>
</dbReference>
<dbReference type="Proteomes" id="UP000273001">
    <property type="component" value="Chromosome"/>
</dbReference>
<comment type="similarity">
    <text evidence="1">Belongs to the peptidase C40 family.</text>
</comment>
<reference evidence="7 8" key="1">
    <citation type="submission" date="2018-09" db="EMBL/GenBank/DDBJ databases">
        <authorList>
            <person name="Li J."/>
        </authorList>
    </citation>
    <scope>NUCLEOTIDE SEQUENCE [LARGE SCALE GENOMIC DNA]</scope>
    <source>
        <strain evidence="7 8">2129</strain>
    </source>
</reference>
<evidence type="ECO:0000256" key="4">
    <source>
        <dbReference type="ARBA" id="ARBA00022807"/>
    </source>
</evidence>
<evidence type="ECO:0000313" key="7">
    <source>
        <dbReference type="EMBL" id="AYD89184.1"/>
    </source>
</evidence>